<dbReference type="FunFam" id="3.30.70.330:FF:000273">
    <property type="entry name" value="THO complex subunit 4"/>
    <property type="match status" value="1"/>
</dbReference>
<evidence type="ECO:0000256" key="6">
    <source>
        <dbReference type="PROSITE-ProRule" id="PRU00176"/>
    </source>
</evidence>
<dbReference type="SMART" id="SM01218">
    <property type="entry name" value="FoP_duplication"/>
    <property type="match status" value="1"/>
</dbReference>
<dbReference type="PANTHER" id="PTHR19965:SF82">
    <property type="entry name" value="THO COMPLEX SUBUNIT 4"/>
    <property type="match status" value="1"/>
</dbReference>
<dbReference type="RefSeq" id="NP_001422904.1">
    <property type="nucleotide sequence ID" value="NM_001435975.1"/>
</dbReference>
<keyword evidence="5" id="KW-0539">Nucleus</keyword>
<dbReference type="PANTHER" id="PTHR19965">
    <property type="entry name" value="RNA AND EXPORT FACTOR BINDING PROTEIN"/>
    <property type="match status" value="1"/>
</dbReference>
<dbReference type="GO" id="GO:0003697">
    <property type="term" value="F:single-stranded DNA binding"/>
    <property type="evidence" value="ECO:0007669"/>
    <property type="project" value="UniProtKB-ARBA"/>
</dbReference>
<evidence type="ECO:0000256" key="4">
    <source>
        <dbReference type="ARBA" id="ARBA00022884"/>
    </source>
</evidence>
<dbReference type="InterPro" id="IPR012677">
    <property type="entry name" value="Nucleotide-bd_a/b_plait_sf"/>
</dbReference>
<dbReference type="Gene3D" id="3.30.70.330">
    <property type="match status" value="1"/>
</dbReference>
<keyword evidence="4 6" id="KW-0694">RNA-binding</keyword>
<comment type="subcellular location">
    <subcellularLocation>
        <location evidence="1">Nucleus</location>
    </subcellularLocation>
</comment>
<dbReference type="GO" id="GO:0005634">
    <property type="term" value="C:nucleus"/>
    <property type="evidence" value="ECO:0000318"/>
    <property type="project" value="GO_Central"/>
</dbReference>
<dbReference type="InterPro" id="IPR051229">
    <property type="entry name" value="ALYREF_mRNA_export"/>
</dbReference>
<dbReference type="AGR" id="MGI:3646684"/>
<dbReference type="SMR" id="A0A991ENX0"/>
<keyword evidence="3" id="KW-0509">mRNA transport</keyword>
<feature type="compositionally biased region" description="Polar residues" evidence="7">
    <location>
        <begin position="159"/>
        <end position="173"/>
    </location>
</feature>
<evidence type="ECO:0000313" key="10">
    <source>
        <dbReference type="MGI" id="MGI:3646684"/>
    </source>
</evidence>
<feature type="domain" description="RRM" evidence="8">
    <location>
        <begin position="83"/>
        <end position="160"/>
    </location>
</feature>
<sequence>MADKMGLSLEDIIKLNKIQQGRHNRPDSRVNRGTGPKRYKPAITHSGRNRLPPYRRPKQLPDKGQHDQFVGSFRAGNHMDTGGKLLLSNLHFGVSDADIQKLFAEFGTLRKSAVHYDRSGQSLGTGHVHFERKADALKAMREYNGVPLDGRPMNIQLVTSKIDTQRRPAQSRNRGGMARNPGSGGYGGGGTRRETLGDSQGRGGTSRNSKKQQQQQQQQQKQQHHQQQQQQKQLSAEELDAQLDTYWEMMDTS</sequence>
<organism evidence="9 11">
    <name type="scientific">Mus musculus</name>
    <name type="common">Mouse</name>
    <dbReference type="NCBI Taxonomy" id="10090"/>
    <lineage>
        <taxon>Eukaryota</taxon>
        <taxon>Metazoa</taxon>
        <taxon>Chordata</taxon>
        <taxon>Craniata</taxon>
        <taxon>Vertebrata</taxon>
        <taxon>Euteleostomi</taxon>
        <taxon>Mammalia</taxon>
        <taxon>Eutheria</taxon>
        <taxon>Euarchontoglires</taxon>
        <taxon>Glires</taxon>
        <taxon>Rodentia</taxon>
        <taxon>Myomorpha</taxon>
        <taxon>Muroidea</taxon>
        <taxon>Muridae</taxon>
        <taxon>Murinae</taxon>
        <taxon>Mus</taxon>
        <taxon>Mus</taxon>
    </lineage>
</organism>
<feature type="region of interest" description="Disordered" evidence="7">
    <location>
        <begin position="17"/>
        <end position="65"/>
    </location>
</feature>
<evidence type="ECO:0000313" key="9">
    <source>
        <dbReference type="Ensembl" id="ENSMUSP00000159554.1"/>
    </source>
</evidence>
<feature type="compositionally biased region" description="Low complexity" evidence="7">
    <location>
        <begin position="211"/>
        <end position="233"/>
    </location>
</feature>
<dbReference type="CDD" id="cd12680">
    <property type="entry name" value="RRM_THOC4"/>
    <property type="match status" value="1"/>
</dbReference>
<reference evidence="9 11" key="2">
    <citation type="journal article" date="2011" name="PLoS Biol.">
        <title>Modernizing reference genome assemblies.</title>
        <authorList>
            <person name="Church D.M."/>
            <person name="Schneider V.A."/>
            <person name="Graves T."/>
            <person name="Auger K."/>
            <person name="Cunningham F."/>
            <person name="Bouk N."/>
            <person name="Chen H.C."/>
            <person name="Agarwala R."/>
            <person name="McLaren W.M."/>
            <person name="Ritchie G.R."/>
            <person name="Albracht D."/>
            <person name="Kremitzki M."/>
            <person name="Rock S."/>
            <person name="Kotkiewicz H."/>
            <person name="Kremitzki C."/>
            <person name="Wollam A."/>
            <person name="Trani L."/>
            <person name="Fulton L."/>
            <person name="Fulton R."/>
            <person name="Matthews L."/>
            <person name="Whitehead S."/>
            <person name="Chow W."/>
            <person name="Torrance J."/>
            <person name="Dunn M."/>
            <person name="Harden G."/>
            <person name="Threadgold G."/>
            <person name="Wood J."/>
            <person name="Collins J."/>
            <person name="Heath P."/>
            <person name="Griffiths G."/>
            <person name="Pelan S."/>
            <person name="Grafham D."/>
            <person name="Eichler E.E."/>
            <person name="Weinstock G."/>
            <person name="Mardis E.R."/>
            <person name="Wilson R.K."/>
            <person name="Howe K."/>
            <person name="Flicek P."/>
            <person name="Hubbard T."/>
        </authorList>
    </citation>
    <scope>NUCLEOTIDE SEQUENCE [LARGE SCALE GENOMIC DNA]</scope>
    <source>
        <strain evidence="9 11">C57BL/6J</strain>
    </source>
</reference>
<proteinExistence type="predicted"/>
<keyword evidence="11" id="KW-1185">Reference proteome</keyword>
<dbReference type="InterPro" id="IPR035979">
    <property type="entry name" value="RBD_domain_sf"/>
</dbReference>
<evidence type="ECO:0000259" key="8">
    <source>
        <dbReference type="PROSITE" id="PS50102"/>
    </source>
</evidence>
<evidence type="ECO:0000313" key="11">
    <source>
        <dbReference type="Proteomes" id="UP000000589"/>
    </source>
</evidence>
<dbReference type="Proteomes" id="UP000000589">
    <property type="component" value="Chromosome 1"/>
</dbReference>
<reference evidence="9" key="3">
    <citation type="submission" date="2025-08" db="UniProtKB">
        <authorList>
            <consortium name="Ensembl"/>
        </authorList>
    </citation>
    <scope>IDENTIFICATION</scope>
    <source>
        <strain evidence="9">C57BL/6J</strain>
    </source>
</reference>
<dbReference type="InterPro" id="IPR025715">
    <property type="entry name" value="FoP_C"/>
</dbReference>
<dbReference type="SUPFAM" id="SSF54928">
    <property type="entry name" value="RNA-binding domain, RBD"/>
    <property type="match status" value="1"/>
</dbReference>
<dbReference type="Pfam" id="PF00076">
    <property type="entry name" value="RRM_1"/>
    <property type="match status" value="1"/>
</dbReference>
<keyword evidence="2" id="KW-0813">Transport</keyword>
<evidence type="ECO:0000256" key="7">
    <source>
        <dbReference type="SAM" id="MobiDB-lite"/>
    </source>
</evidence>
<dbReference type="AlphaFoldDB" id="A0A991ENX0"/>
<protein>
    <submittedName>
        <fullName evidence="9">Aly/REF export factor family member 2</fullName>
    </submittedName>
</protein>
<gene>
    <name evidence="9 10" type="primary">Alyreffm2</name>
</gene>
<dbReference type="GeneID" id="624262"/>
<dbReference type="KEGG" id="mmu:624262"/>
<evidence type="ECO:0000256" key="2">
    <source>
        <dbReference type="ARBA" id="ARBA00022448"/>
    </source>
</evidence>
<reference evidence="9 11" key="1">
    <citation type="journal article" date="2009" name="PLoS Biol.">
        <title>Lineage-specific biology revealed by a finished genome assembly of the mouse.</title>
        <authorList>
            <consortium name="Mouse Genome Sequencing Consortium"/>
            <person name="Church D.M."/>
            <person name="Goodstadt L."/>
            <person name="Hillier L.W."/>
            <person name="Zody M.C."/>
            <person name="Goldstein S."/>
            <person name="She X."/>
            <person name="Bult C.J."/>
            <person name="Agarwala R."/>
            <person name="Cherry J.L."/>
            <person name="DiCuccio M."/>
            <person name="Hlavina W."/>
            <person name="Kapustin Y."/>
            <person name="Meric P."/>
            <person name="Maglott D."/>
            <person name="Birtle Z."/>
            <person name="Marques A.C."/>
            <person name="Graves T."/>
            <person name="Zhou S."/>
            <person name="Teague B."/>
            <person name="Potamousis K."/>
            <person name="Churas C."/>
            <person name="Place M."/>
            <person name="Herschleb J."/>
            <person name="Runnheim R."/>
            <person name="Forrest D."/>
            <person name="Amos-Landgraf J."/>
            <person name="Schwartz D.C."/>
            <person name="Cheng Z."/>
            <person name="Lindblad-Toh K."/>
            <person name="Eichler E.E."/>
            <person name="Ponting C.P."/>
        </authorList>
    </citation>
    <scope>NUCLEOTIDE SEQUENCE [LARGE SCALE GENOMIC DNA]</scope>
    <source>
        <strain evidence="9 11">C57BL/6J</strain>
    </source>
</reference>
<feature type="region of interest" description="Disordered" evidence="7">
    <location>
        <begin position="159"/>
        <end position="237"/>
    </location>
</feature>
<dbReference type="InterPro" id="IPR000504">
    <property type="entry name" value="RRM_dom"/>
</dbReference>
<dbReference type="GeneTree" id="ENSGT00410000025615"/>
<reference evidence="9" key="4">
    <citation type="submission" date="2025-09" db="UniProtKB">
        <authorList>
            <consortium name="Ensembl"/>
        </authorList>
    </citation>
    <scope>IDENTIFICATION</scope>
    <source>
        <strain evidence="9">C57BL/6J</strain>
    </source>
</reference>
<evidence type="ECO:0000256" key="3">
    <source>
        <dbReference type="ARBA" id="ARBA00022816"/>
    </source>
</evidence>
<dbReference type="PROSITE" id="PS50102">
    <property type="entry name" value="RRM"/>
    <property type="match status" value="1"/>
</dbReference>
<dbReference type="MGI" id="MGI:3646684">
    <property type="gene designation" value="Alyreffm2"/>
</dbReference>
<dbReference type="CTD" id="624262"/>
<name>A0A991ENX0_MOUSE</name>
<dbReference type="GlyGen" id="A0A991ENX0">
    <property type="glycosylation" value="1 site"/>
</dbReference>
<dbReference type="Pfam" id="PF13865">
    <property type="entry name" value="FoP_duplication"/>
    <property type="match status" value="1"/>
</dbReference>
<dbReference type="jPOST" id="A0A991ENX0"/>
<dbReference type="GO" id="GO:0003729">
    <property type="term" value="F:mRNA binding"/>
    <property type="evidence" value="ECO:0000318"/>
    <property type="project" value="GO_Central"/>
</dbReference>
<dbReference type="SMART" id="SM00360">
    <property type="entry name" value="RRM"/>
    <property type="match status" value="1"/>
</dbReference>
<evidence type="ECO:0000256" key="1">
    <source>
        <dbReference type="ARBA" id="ARBA00004123"/>
    </source>
</evidence>
<dbReference type="GO" id="GO:0006406">
    <property type="term" value="P:mRNA export from nucleus"/>
    <property type="evidence" value="ECO:0000318"/>
    <property type="project" value="GO_Central"/>
</dbReference>
<evidence type="ECO:0000256" key="5">
    <source>
        <dbReference type="ARBA" id="ARBA00023242"/>
    </source>
</evidence>
<dbReference type="Ensembl" id="ENSMUST00000178167.4">
    <property type="protein sequence ID" value="ENSMUSP00000159554.1"/>
    <property type="gene ID" value="ENSMUSG00000094215.4"/>
</dbReference>
<accession>A0A991ENX0</accession>